<sequence length="251" mass="28778">MHHIGNYLLWALFACILWQGSSAEDQSGYICIIDEPNPKIPGNNRDADNEIKAKLDKLEVQIGEVQSKQEAQLQEVQTKMKETQAKLEESLLTVQTRLETQLQAVLNQLQAVSKNIDSAKVEIPDLVRIAPFGFERIGTRYFRIVNEYVDWYTAKRRCVEMGGQLAVIQSEEEKTAIAAKLSGSLFWLGIHYEPKDNEYVSVVTDQKAFLKWGESQPNKRNNDRDENCICIFSHLMHDYSCDTKMRFICQA</sequence>
<evidence type="ECO:0000256" key="1">
    <source>
        <dbReference type="SAM" id="Coils"/>
    </source>
</evidence>
<keyword evidence="2" id="KW-0732">Signal</keyword>
<dbReference type="CDD" id="cd00037">
    <property type="entry name" value="CLECT"/>
    <property type="match status" value="1"/>
</dbReference>
<dbReference type="InterPro" id="IPR016187">
    <property type="entry name" value="CTDL_fold"/>
</dbReference>
<dbReference type="SUPFAM" id="SSF56436">
    <property type="entry name" value="C-type lectin-like"/>
    <property type="match status" value="1"/>
</dbReference>
<dbReference type="InterPro" id="IPR050111">
    <property type="entry name" value="C-type_lectin/snaclec_domain"/>
</dbReference>
<dbReference type="GeneID" id="138927948"/>
<gene>
    <name evidence="5" type="primary">LOC138927948</name>
</gene>
<dbReference type="RefSeq" id="XP_070139601.1">
    <property type="nucleotide sequence ID" value="XM_070283500.1"/>
</dbReference>
<keyword evidence="4" id="KW-1185">Reference proteome</keyword>
<evidence type="ECO:0000256" key="2">
    <source>
        <dbReference type="SAM" id="SignalP"/>
    </source>
</evidence>
<reference evidence="4" key="1">
    <citation type="submission" date="2025-05" db="UniProtKB">
        <authorList>
            <consortium name="RefSeq"/>
        </authorList>
    </citation>
    <scope>NUCLEOTIDE SEQUENCE [LARGE SCALE GENOMIC DNA]</scope>
    <source>
        <strain evidence="4">14028-0561.14</strain>
    </source>
</reference>
<dbReference type="PANTHER" id="PTHR22803">
    <property type="entry name" value="MANNOSE, PHOSPHOLIPASE, LECTIN RECEPTOR RELATED"/>
    <property type="match status" value="1"/>
</dbReference>
<dbReference type="InterPro" id="IPR001304">
    <property type="entry name" value="C-type_lectin-like"/>
</dbReference>
<reference evidence="5" key="2">
    <citation type="submission" date="2025-08" db="UniProtKB">
        <authorList>
            <consortium name="RefSeq"/>
        </authorList>
    </citation>
    <scope>IDENTIFICATION</scope>
    <source>
        <strain evidence="5">14028-0561.14</strain>
        <tissue evidence="5">Whole fly</tissue>
    </source>
</reference>
<accession>A0ABM4GA56</accession>
<dbReference type="InterPro" id="IPR016186">
    <property type="entry name" value="C-type_lectin-like/link_sf"/>
</dbReference>
<feature type="coiled-coil region" evidence="1">
    <location>
        <begin position="55"/>
        <end position="122"/>
    </location>
</feature>
<dbReference type="Pfam" id="PF00059">
    <property type="entry name" value="Lectin_C"/>
    <property type="match status" value="1"/>
</dbReference>
<dbReference type="Proteomes" id="UP001652661">
    <property type="component" value="Chromosome 2L"/>
</dbReference>
<dbReference type="SMART" id="SM00034">
    <property type="entry name" value="CLECT"/>
    <property type="match status" value="1"/>
</dbReference>
<evidence type="ECO:0000313" key="4">
    <source>
        <dbReference type="Proteomes" id="UP001652661"/>
    </source>
</evidence>
<feature type="domain" description="C-type lectin" evidence="3">
    <location>
        <begin position="137"/>
        <end position="250"/>
    </location>
</feature>
<feature type="signal peptide" evidence="2">
    <location>
        <begin position="1"/>
        <end position="23"/>
    </location>
</feature>
<feature type="chain" id="PRO_5047282620" evidence="2">
    <location>
        <begin position="24"/>
        <end position="251"/>
    </location>
</feature>
<dbReference type="PROSITE" id="PS50041">
    <property type="entry name" value="C_TYPE_LECTIN_2"/>
    <property type="match status" value="1"/>
</dbReference>
<evidence type="ECO:0000313" key="5">
    <source>
        <dbReference type="RefSeq" id="XP_070139601.1"/>
    </source>
</evidence>
<evidence type="ECO:0000259" key="3">
    <source>
        <dbReference type="PROSITE" id="PS50041"/>
    </source>
</evidence>
<keyword evidence="1" id="KW-0175">Coiled coil</keyword>
<name>A0ABM4GA56_DROKI</name>
<protein>
    <submittedName>
        <fullName evidence="5">CD209 antigen-like protein E</fullName>
    </submittedName>
</protein>
<proteinExistence type="predicted"/>
<organism evidence="4 5">
    <name type="scientific">Drosophila kikkawai</name>
    <name type="common">Fruit fly</name>
    <dbReference type="NCBI Taxonomy" id="30033"/>
    <lineage>
        <taxon>Eukaryota</taxon>
        <taxon>Metazoa</taxon>
        <taxon>Ecdysozoa</taxon>
        <taxon>Arthropoda</taxon>
        <taxon>Hexapoda</taxon>
        <taxon>Insecta</taxon>
        <taxon>Pterygota</taxon>
        <taxon>Neoptera</taxon>
        <taxon>Endopterygota</taxon>
        <taxon>Diptera</taxon>
        <taxon>Brachycera</taxon>
        <taxon>Muscomorpha</taxon>
        <taxon>Ephydroidea</taxon>
        <taxon>Drosophilidae</taxon>
        <taxon>Drosophila</taxon>
        <taxon>Sophophora</taxon>
    </lineage>
</organism>
<dbReference type="Gene3D" id="3.10.100.10">
    <property type="entry name" value="Mannose-Binding Protein A, subunit A"/>
    <property type="match status" value="1"/>
</dbReference>